<comment type="caution">
    <text evidence="1">The sequence shown here is derived from an EMBL/GenBank/DDBJ whole genome shotgun (WGS) entry which is preliminary data.</text>
</comment>
<reference evidence="1 2" key="1">
    <citation type="journal article" date="2016" name="Nat. Commun.">
        <title>Thousands of microbial genomes shed light on interconnected biogeochemical processes in an aquifer system.</title>
        <authorList>
            <person name="Anantharaman K."/>
            <person name="Brown C.T."/>
            <person name="Hug L.A."/>
            <person name="Sharon I."/>
            <person name="Castelle C.J."/>
            <person name="Probst A.J."/>
            <person name="Thomas B.C."/>
            <person name="Singh A."/>
            <person name="Wilkins M.J."/>
            <person name="Karaoz U."/>
            <person name="Brodie E.L."/>
            <person name="Williams K.H."/>
            <person name="Hubbard S.S."/>
            <person name="Banfield J.F."/>
        </authorList>
    </citation>
    <scope>NUCLEOTIDE SEQUENCE [LARGE SCALE GENOMIC DNA]</scope>
</reference>
<organism evidence="1 2">
    <name type="scientific">Candidatus Magasanikbacteria bacterium RIFOXYB1_FULL_40_15</name>
    <dbReference type="NCBI Taxonomy" id="1798697"/>
    <lineage>
        <taxon>Bacteria</taxon>
        <taxon>Candidatus Magasanikiibacteriota</taxon>
    </lineage>
</organism>
<protein>
    <recommendedName>
        <fullName evidence="3">Pentapeptide repeat protein</fullName>
    </recommendedName>
</protein>
<dbReference type="STRING" id="1798697.A2373_03625"/>
<dbReference type="InterPro" id="IPR001646">
    <property type="entry name" value="5peptide_repeat"/>
</dbReference>
<dbReference type="SUPFAM" id="SSF141571">
    <property type="entry name" value="Pentapeptide repeat-like"/>
    <property type="match status" value="1"/>
</dbReference>
<dbReference type="PANTHER" id="PTHR14136">
    <property type="entry name" value="BTB_POZ DOMAIN-CONTAINING PROTEIN KCTD9"/>
    <property type="match status" value="1"/>
</dbReference>
<dbReference type="EMBL" id="MFQS01000045">
    <property type="protein sequence ID" value="OGH82266.1"/>
    <property type="molecule type" value="Genomic_DNA"/>
</dbReference>
<dbReference type="PANTHER" id="PTHR14136:SF17">
    <property type="entry name" value="BTB_POZ DOMAIN-CONTAINING PROTEIN KCTD9"/>
    <property type="match status" value="1"/>
</dbReference>
<dbReference type="Pfam" id="PF00805">
    <property type="entry name" value="Pentapeptide"/>
    <property type="match status" value="2"/>
</dbReference>
<dbReference type="AlphaFoldDB" id="A0A1F6NE69"/>
<sequence length="173" mass="19731">MTKKKTKEYLLSLGVPGLTEDRFNRIYWDLCNLNLSGRDLSGLKLYNCDFRGTNLNDANLSESDCRGGYFDKNTTLHRANLSDANFDFSNCQGADFSGAKILRTSFKDVKCENADFLNTDIGRYKKNQLKIAKAQVYKRPIIGTPFQVAVSKTSEAIKNTARTLKFYVYRFFL</sequence>
<accession>A0A1F6NE69</accession>
<evidence type="ECO:0000313" key="2">
    <source>
        <dbReference type="Proteomes" id="UP000176300"/>
    </source>
</evidence>
<evidence type="ECO:0008006" key="3">
    <source>
        <dbReference type="Google" id="ProtNLM"/>
    </source>
</evidence>
<dbReference type="Proteomes" id="UP000176300">
    <property type="component" value="Unassembled WGS sequence"/>
</dbReference>
<proteinExistence type="predicted"/>
<name>A0A1F6NE69_9BACT</name>
<evidence type="ECO:0000313" key="1">
    <source>
        <dbReference type="EMBL" id="OGH82266.1"/>
    </source>
</evidence>
<gene>
    <name evidence="1" type="ORF">A2373_03625</name>
</gene>
<dbReference type="Gene3D" id="2.160.20.80">
    <property type="entry name" value="E3 ubiquitin-protein ligase SopA"/>
    <property type="match status" value="1"/>
</dbReference>
<dbReference type="InterPro" id="IPR051082">
    <property type="entry name" value="Pentapeptide-BTB/POZ_domain"/>
</dbReference>